<comment type="caution">
    <text evidence="7">The sequence shown here is derived from an EMBL/GenBank/DDBJ whole genome shotgun (WGS) entry which is preliminary data.</text>
</comment>
<feature type="region of interest" description="Disordered" evidence="5">
    <location>
        <begin position="88"/>
        <end position="125"/>
    </location>
</feature>
<dbReference type="Gene3D" id="4.10.1060.10">
    <property type="entry name" value="Zinc finger, RanBP2-type"/>
    <property type="match status" value="1"/>
</dbReference>
<feature type="region of interest" description="Disordered" evidence="5">
    <location>
        <begin position="699"/>
        <end position="767"/>
    </location>
</feature>
<feature type="compositionally biased region" description="Acidic residues" evidence="5">
    <location>
        <begin position="49"/>
        <end position="60"/>
    </location>
</feature>
<feature type="region of interest" description="Disordered" evidence="5">
    <location>
        <begin position="456"/>
        <end position="497"/>
    </location>
</feature>
<feature type="region of interest" description="Disordered" evidence="5">
    <location>
        <begin position="788"/>
        <end position="815"/>
    </location>
</feature>
<feature type="compositionally biased region" description="Low complexity" evidence="5">
    <location>
        <begin position="568"/>
        <end position="580"/>
    </location>
</feature>
<feature type="compositionally biased region" description="Polar residues" evidence="5">
    <location>
        <begin position="467"/>
        <end position="476"/>
    </location>
</feature>
<evidence type="ECO:0000256" key="3">
    <source>
        <dbReference type="ARBA" id="ARBA00022833"/>
    </source>
</evidence>
<feature type="compositionally biased region" description="Low complexity" evidence="5">
    <location>
        <begin position="794"/>
        <end position="811"/>
    </location>
</feature>
<evidence type="ECO:0000256" key="1">
    <source>
        <dbReference type="ARBA" id="ARBA00022723"/>
    </source>
</evidence>
<proteinExistence type="predicted"/>
<feature type="region of interest" description="Disordered" evidence="5">
    <location>
        <begin position="548"/>
        <end position="600"/>
    </location>
</feature>
<sequence length="1370" mass="149504">MSKAASSYQRSSWTRRRRERAQRDEKKRKPYSRTRNPTRQYVSDRGVNESDEESSLELETESGKGRKGFISTVLSYVPFVRNLLYEESFSEEEEDVREEDEEEEQEEEAQSSIKKNVTDTPESVADQESHCSISQNEEIHDQVEKKPVCLGNTFERPEECSSENVTPTISKTSQKAFVFDRCRKRSHEPNLDEIRKLVKQQKTITWDEYERLSRDLRALVQDENSAMPRPKPSMSEPILVKSHRQPILAAYGARNRFKRLRSSRLLTHGHRDAASRNAYSTAIAERVMNCLQKLESPMEEERKKPTVGCSVSWANYQLTRTQKKLEREAISEHTTTQPEEIPPTKTLPAIFSIPNATPTTALKPPSPVVSETNTPIVGVKTPEKKIEHAETHFKFTAPVSVTDSTETQVDRKLKFLFSPPPTERRPPRKASSQNAFSALEGPQPLSFLPALPKMHSAKLPEAPPSKAHTNSNSIKESNQKEEQAAKNSQPTSSPSIALETSNPLARFMKLASGQWKCPTCAVSNADALIKCPCCDTENPSAIQFKTSEKTDLTPPSSTFTFGVPSKMTTPSNPTPANSSPDRIDSLETSEALSPPKAPDSLPFVRPAISASDASTSFKFGIQAPSTVSFSAPASNFSFATKIEPSNPSFSFGMTTAPVPQTAEPLKTTFSGLIPVQSTQIEEVTTEATQFEKTPIQNAIPSSRKCKRPLESFNESIPSKKTVNEHPPVEEKKASFTFGSLEPTADPNLHSKSSETTPSSTKPAFTFGSSLPNVTSFSNDSVGSTKTTFNSGFPTTSFSSDSASGSKTFGSSNNNGTPSCGTVFGSNATKQPEAFVFSAPAAIETPVKEQNLPKKPSFTFGSSTENVATAPNASFGAFISNANAPKSLTSNAFSEKSESGFQAFGNNSKNETSAPFGISSENSFLSSTFGQPPAANNAFGSLTPAGNGNGAFNSQTLNSAPNFGSSASANVPPTFGSVPNQFAPGNNAPTFGNVPFGGNPNSSVFGNSGPFSTFGSNCMERPASGPAFGTSSIACWSTNSSCANARKTKSVMSKVVPPRVSPTDGNVTIGSLKGVMLCNRPCGNENRNAATTLPIENEKRTDRFAFVAGVPAEPIGYNVPIHAESTHGIKRDKSHTALAKHRKWLFELQQERNRLGDLLEKDEEKRIRRKELFSQREAVHRHAIRAGVDSPNEIVRASQKLLRPMWALTEESANEKEEWIDDTAAEELISFADELDIDSFMDDVEIKARVAQVDQQVAQMESLVKAETAREIWTESDHSVVPLTAANLATLPDTVNVNDTESIAASVLSEKSIRSVHSTRSIAALTRRVQAKMEEEYLAPRVVVVDESDGARMNIKALPSNLPYIHRNPAI</sequence>
<dbReference type="EMBL" id="CAIX01001029">
    <property type="protein sequence ID" value="CCI11426.1"/>
    <property type="molecule type" value="Genomic_DNA"/>
</dbReference>
<feature type="region of interest" description="Disordered" evidence="5">
    <location>
        <begin position="412"/>
        <end position="434"/>
    </location>
</feature>
<dbReference type="OrthoDB" id="250654at2759"/>
<evidence type="ECO:0000256" key="4">
    <source>
        <dbReference type="PROSITE-ProRule" id="PRU00322"/>
    </source>
</evidence>
<dbReference type="Proteomes" id="UP000053237">
    <property type="component" value="Unassembled WGS sequence"/>
</dbReference>
<keyword evidence="8" id="KW-1185">Reference proteome</keyword>
<feature type="compositionally biased region" description="Low complexity" evidence="5">
    <location>
        <begin position="753"/>
        <end position="762"/>
    </location>
</feature>
<reference evidence="7 8" key="1">
    <citation type="submission" date="2012-05" db="EMBL/GenBank/DDBJ databases">
        <title>Recombination and specialization in a pathogen metapopulation.</title>
        <authorList>
            <person name="Gardiner A."/>
            <person name="Kemen E."/>
            <person name="Schultz-Larsen T."/>
            <person name="MacLean D."/>
            <person name="Van Oosterhout C."/>
            <person name="Jones J.D.G."/>
        </authorList>
    </citation>
    <scope>NUCLEOTIDE SEQUENCE [LARGE SCALE GENOMIC DNA]</scope>
    <source>
        <strain evidence="7 8">Ac Nc2</strain>
    </source>
</reference>
<feature type="compositionally biased region" description="Polar residues" evidence="5">
    <location>
        <begin position="485"/>
        <end position="497"/>
    </location>
</feature>
<name>A0A024FWL0_9STRA</name>
<evidence type="ECO:0000313" key="8">
    <source>
        <dbReference type="Proteomes" id="UP000053237"/>
    </source>
</evidence>
<accession>A0A024FWL0</accession>
<dbReference type="GO" id="GO:0008270">
    <property type="term" value="F:zinc ion binding"/>
    <property type="evidence" value="ECO:0007669"/>
    <property type="project" value="UniProtKB-KW"/>
</dbReference>
<gene>
    <name evidence="7" type="ORF">BN9_128950</name>
</gene>
<keyword evidence="3" id="KW-0862">Zinc</keyword>
<feature type="compositionally biased region" description="Polar residues" evidence="5">
    <location>
        <begin position="1"/>
        <end position="12"/>
    </location>
</feature>
<keyword evidence="1" id="KW-0479">Metal-binding</keyword>
<evidence type="ECO:0000256" key="5">
    <source>
        <dbReference type="SAM" id="MobiDB-lite"/>
    </source>
</evidence>
<feature type="region of interest" description="Disordered" evidence="5">
    <location>
        <begin position="1"/>
        <end position="64"/>
    </location>
</feature>
<feature type="compositionally biased region" description="Polar residues" evidence="5">
    <location>
        <begin position="110"/>
        <end position="121"/>
    </location>
</feature>
<keyword evidence="2 4" id="KW-0863">Zinc-finger</keyword>
<dbReference type="InParanoid" id="A0A024FWL0"/>
<feature type="compositionally biased region" description="Acidic residues" evidence="5">
    <location>
        <begin position="88"/>
        <end position="109"/>
    </location>
</feature>
<dbReference type="PROSITE" id="PS50199">
    <property type="entry name" value="ZF_RANBP2_2"/>
    <property type="match status" value="1"/>
</dbReference>
<feature type="domain" description="RanBP2-type" evidence="6">
    <location>
        <begin position="511"/>
        <end position="540"/>
    </location>
</feature>
<dbReference type="PROSITE" id="PS01358">
    <property type="entry name" value="ZF_RANBP2_1"/>
    <property type="match status" value="1"/>
</dbReference>
<dbReference type="STRING" id="65357.A0A024FWL0"/>
<feature type="compositionally biased region" description="Basic and acidic residues" evidence="5">
    <location>
        <begin position="721"/>
        <end position="733"/>
    </location>
</feature>
<evidence type="ECO:0000313" key="7">
    <source>
        <dbReference type="EMBL" id="CCI11426.1"/>
    </source>
</evidence>
<dbReference type="PANTHER" id="PTHR41747:SF1">
    <property type="entry name" value="CHROMOSOME UNDETERMINED SCAFFOLD_128, WHOLE GENOME SHOTGUN SEQUENCE"/>
    <property type="match status" value="1"/>
</dbReference>
<dbReference type="InterPro" id="IPR001876">
    <property type="entry name" value="Znf_RanBP2"/>
</dbReference>
<evidence type="ECO:0000259" key="6">
    <source>
        <dbReference type="PROSITE" id="PS50199"/>
    </source>
</evidence>
<protein>
    <recommendedName>
        <fullName evidence="6">RanBP2-type domain-containing protein</fullName>
    </recommendedName>
</protein>
<dbReference type="PANTHER" id="PTHR41747">
    <property type="entry name" value="CHROMOSOME UNDETERMINED SCAFFOLD_128, WHOLE GENOME SHOTGUN SEQUENCE"/>
    <property type="match status" value="1"/>
</dbReference>
<evidence type="ECO:0000256" key="2">
    <source>
        <dbReference type="ARBA" id="ARBA00022771"/>
    </source>
</evidence>
<organism evidence="7 8">
    <name type="scientific">Albugo candida</name>
    <dbReference type="NCBI Taxonomy" id="65357"/>
    <lineage>
        <taxon>Eukaryota</taxon>
        <taxon>Sar</taxon>
        <taxon>Stramenopiles</taxon>
        <taxon>Oomycota</taxon>
        <taxon>Peronosporomycetes</taxon>
        <taxon>Albuginales</taxon>
        <taxon>Albuginaceae</taxon>
        <taxon>Albugo</taxon>
    </lineage>
</organism>